<reference evidence="1" key="2">
    <citation type="submission" date="2020-09" db="EMBL/GenBank/DDBJ databases">
        <authorList>
            <person name="Sun Q."/>
            <person name="Zhou Y."/>
        </authorList>
    </citation>
    <scope>NUCLEOTIDE SEQUENCE</scope>
    <source>
        <strain evidence="1">CGMCC 1.15367</strain>
    </source>
</reference>
<gene>
    <name evidence="1" type="ORF">GCM10011390_08330</name>
</gene>
<evidence type="ECO:0000313" key="2">
    <source>
        <dbReference type="Proteomes" id="UP000644699"/>
    </source>
</evidence>
<dbReference type="Proteomes" id="UP000644699">
    <property type="component" value="Unassembled WGS sequence"/>
</dbReference>
<comment type="caution">
    <text evidence="1">The sequence shown here is derived from an EMBL/GenBank/DDBJ whole genome shotgun (WGS) entry which is preliminary data.</text>
</comment>
<dbReference type="AlphaFoldDB" id="A0A917E1Z1"/>
<name>A0A917E1Z1_9HYPH</name>
<protein>
    <submittedName>
        <fullName evidence="1">Transcription factor</fullName>
    </submittedName>
</protein>
<proteinExistence type="predicted"/>
<organism evidence="1 2">
    <name type="scientific">Aureimonas endophytica</name>
    <dbReference type="NCBI Taxonomy" id="2027858"/>
    <lineage>
        <taxon>Bacteria</taxon>
        <taxon>Pseudomonadati</taxon>
        <taxon>Pseudomonadota</taxon>
        <taxon>Alphaproteobacteria</taxon>
        <taxon>Hyphomicrobiales</taxon>
        <taxon>Aurantimonadaceae</taxon>
        <taxon>Aureimonas</taxon>
    </lineage>
</organism>
<dbReference type="InterPro" id="IPR011660">
    <property type="entry name" value="VapB-like"/>
</dbReference>
<accession>A0A917E1Z1</accession>
<reference evidence="1" key="1">
    <citation type="journal article" date="2014" name="Int. J. Syst. Evol. Microbiol.">
        <title>Complete genome sequence of Corynebacterium casei LMG S-19264T (=DSM 44701T), isolated from a smear-ripened cheese.</title>
        <authorList>
            <consortium name="US DOE Joint Genome Institute (JGI-PGF)"/>
            <person name="Walter F."/>
            <person name="Albersmeier A."/>
            <person name="Kalinowski J."/>
            <person name="Ruckert C."/>
        </authorList>
    </citation>
    <scope>NUCLEOTIDE SEQUENCE</scope>
    <source>
        <strain evidence="1">CGMCC 1.15367</strain>
    </source>
</reference>
<dbReference type="Pfam" id="PF07704">
    <property type="entry name" value="PSK_trans_fac"/>
    <property type="match status" value="1"/>
</dbReference>
<keyword evidence="2" id="KW-1185">Reference proteome</keyword>
<evidence type="ECO:0000313" key="1">
    <source>
        <dbReference type="EMBL" id="GGD91916.1"/>
    </source>
</evidence>
<sequence length="91" mass="10504">MLWTRIYTEAMMALHIRDERTDALVRELASRKGVGLTEAVREAVENELAREKGKVPLRERLQPLFDRLDALPNTGFVPDKAFYDSLNDEED</sequence>
<dbReference type="EMBL" id="BMIQ01000001">
    <property type="protein sequence ID" value="GGD91916.1"/>
    <property type="molecule type" value="Genomic_DNA"/>
</dbReference>